<dbReference type="WBParaSite" id="nRc.2.0.1.t05502-RA">
    <property type="protein sequence ID" value="nRc.2.0.1.t05502-RA"/>
    <property type="gene ID" value="nRc.2.0.1.g05502"/>
</dbReference>
<dbReference type="AlphaFoldDB" id="A0A915HVD4"/>
<name>A0A915HVD4_ROMCU</name>
<evidence type="ECO:0000313" key="2">
    <source>
        <dbReference type="WBParaSite" id="nRc.2.0.1.t05502-RA"/>
    </source>
</evidence>
<sequence>MQCGAMLTRSRCKLAVIVVQQLKVDANCELLYFALRTSTISTQSKISEPAGAGANVITYDAKKRKFNPNVPLAGLCRLKYNSKHESNGVDWLQPAKYSSGFMVSVDSILTTHRLKKLKKAALFEINTEHPEQDDSRMSLSKERKWNS</sequence>
<proteinExistence type="predicted"/>
<accession>A0A915HVD4</accession>
<protein>
    <submittedName>
        <fullName evidence="2">Uncharacterized protein</fullName>
    </submittedName>
</protein>
<dbReference type="Proteomes" id="UP000887565">
    <property type="component" value="Unplaced"/>
</dbReference>
<organism evidence="1 2">
    <name type="scientific">Romanomermis culicivorax</name>
    <name type="common">Nematode worm</name>
    <dbReference type="NCBI Taxonomy" id="13658"/>
    <lineage>
        <taxon>Eukaryota</taxon>
        <taxon>Metazoa</taxon>
        <taxon>Ecdysozoa</taxon>
        <taxon>Nematoda</taxon>
        <taxon>Enoplea</taxon>
        <taxon>Dorylaimia</taxon>
        <taxon>Mermithida</taxon>
        <taxon>Mermithoidea</taxon>
        <taxon>Mermithidae</taxon>
        <taxon>Romanomermis</taxon>
    </lineage>
</organism>
<keyword evidence="1" id="KW-1185">Reference proteome</keyword>
<reference evidence="2" key="1">
    <citation type="submission" date="2022-11" db="UniProtKB">
        <authorList>
            <consortium name="WormBaseParasite"/>
        </authorList>
    </citation>
    <scope>IDENTIFICATION</scope>
</reference>
<evidence type="ECO:0000313" key="1">
    <source>
        <dbReference type="Proteomes" id="UP000887565"/>
    </source>
</evidence>